<comment type="caution">
    <text evidence="2">The sequence shown here is derived from an EMBL/GenBank/DDBJ whole genome shotgun (WGS) entry which is preliminary data.</text>
</comment>
<feature type="chain" id="PRO_5001869436" description="Lipoprotein" evidence="1">
    <location>
        <begin position="25"/>
        <end position="235"/>
    </location>
</feature>
<dbReference type="AlphaFoldDB" id="A0A091B3K5"/>
<organism evidence="2 3">
    <name type="scientific">Arenimonas malthae CC-JY-1</name>
    <dbReference type="NCBI Taxonomy" id="1384054"/>
    <lineage>
        <taxon>Bacteria</taxon>
        <taxon>Pseudomonadati</taxon>
        <taxon>Pseudomonadota</taxon>
        <taxon>Gammaproteobacteria</taxon>
        <taxon>Lysobacterales</taxon>
        <taxon>Lysobacteraceae</taxon>
        <taxon>Arenimonas</taxon>
    </lineage>
</organism>
<dbReference type="eggNOG" id="ENOG5031F8E">
    <property type="taxonomic scope" value="Bacteria"/>
</dbReference>
<dbReference type="PROSITE" id="PS51257">
    <property type="entry name" value="PROKAR_LIPOPROTEIN"/>
    <property type="match status" value="1"/>
</dbReference>
<accession>A0A091B3K5</accession>
<dbReference type="RefSeq" id="WP_043803481.1">
    <property type="nucleotide sequence ID" value="NZ_AVCH01000163.1"/>
</dbReference>
<reference evidence="2 3" key="1">
    <citation type="submission" date="2013-09" db="EMBL/GenBank/DDBJ databases">
        <title>Genome sequencing of Arenimonas malthae.</title>
        <authorList>
            <person name="Chen F."/>
            <person name="Wang G."/>
        </authorList>
    </citation>
    <scope>NUCLEOTIDE SEQUENCE [LARGE SCALE GENOMIC DNA]</scope>
    <source>
        <strain evidence="2 3">CC-JY-1</strain>
    </source>
</reference>
<sequence length="235" mass="25103">MKPLPLLAATLAAAALSACTPAQVKLPAGFSERAVAHAVSGHSPRRFNQPLHFGPYSARRMHEGDTFHWEAPIGRTGLRGSERPYAFTLTTLGQPPVEVQCASRQAVLRHGDDDASLELDLTAFEGPLLACGLRLGEAAPVRLLELSVHRHGYEGRLDSPWGPLAIRSLHGYAGSGFTSMEANGFEVQRAGEPWMVVETINAGRVLLDPAADPRQQAYLAAAATALLLLDADLGD</sequence>
<proteinExistence type="predicted"/>
<evidence type="ECO:0008006" key="4">
    <source>
        <dbReference type="Google" id="ProtNLM"/>
    </source>
</evidence>
<dbReference type="OrthoDB" id="6058785at2"/>
<feature type="signal peptide" evidence="1">
    <location>
        <begin position="1"/>
        <end position="24"/>
    </location>
</feature>
<dbReference type="EMBL" id="AVCH01000163">
    <property type="protein sequence ID" value="KFN47188.1"/>
    <property type="molecule type" value="Genomic_DNA"/>
</dbReference>
<dbReference type="STRING" id="1384054.N790_07985"/>
<gene>
    <name evidence="2" type="ORF">N790_07985</name>
</gene>
<dbReference type="PATRIC" id="fig|1384054.3.peg.1660"/>
<keyword evidence="3" id="KW-1185">Reference proteome</keyword>
<keyword evidence="1" id="KW-0732">Signal</keyword>
<evidence type="ECO:0000256" key="1">
    <source>
        <dbReference type="SAM" id="SignalP"/>
    </source>
</evidence>
<dbReference type="Proteomes" id="UP000029392">
    <property type="component" value="Unassembled WGS sequence"/>
</dbReference>
<evidence type="ECO:0000313" key="2">
    <source>
        <dbReference type="EMBL" id="KFN47188.1"/>
    </source>
</evidence>
<evidence type="ECO:0000313" key="3">
    <source>
        <dbReference type="Proteomes" id="UP000029392"/>
    </source>
</evidence>
<name>A0A091B3K5_9GAMM</name>
<protein>
    <recommendedName>
        <fullName evidence="4">Lipoprotein</fullName>
    </recommendedName>
</protein>